<dbReference type="PANTHER" id="PTHR32063">
    <property type="match status" value="1"/>
</dbReference>
<dbReference type="Gene3D" id="3.30.2090.10">
    <property type="entry name" value="Multidrug efflux transporter AcrB TolC docking domain, DN and DC subdomains"/>
    <property type="match status" value="1"/>
</dbReference>
<dbReference type="Proteomes" id="UP000018849">
    <property type="component" value="Unassembled WGS sequence"/>
</dbReference>
<accession>A0A656JV25</accession>
<dbReference type="SUPFAM" id="SSF82714">
    <property type="entry name" value="Multidrug efflux transporter AcrB TolC docking domain, DN and DC subdomains"/>
    <property type="match status" value="1"/>
</dbReference>
<dbReference type="GO" id="GO:0042910">
    <property type="term" value="F:xenobiotic transmembrane transporter activity"/>
    <property type="evidence" value="ECO:0007669"/>
    <property type="project" value="TreeGrafter"/>
</dbReference>
<comment type="caution">
    <text evidence="1">The sequence shown here is derived from an EMBL/GenBank/DDBJ whole genome shotgun (WGS) entry which is preliminary data.</text>
</comment>
<protein>
    <submittedName>
        <fullName evidence="1">AcrB/AcrD/AcrF family protein</fullName>
    </submittedName>
</protein>
<reference evidence="1 2" key="1">
    <citation type="journal article" date="2013" name="PLoS Pathog.">
        <title>Genomic analysis of the Kiwifruit pathogen Pseudomonas syringae pv. actinidiae provides insight into the origins of an emergent plant disease.</title>
        <authorList>
            <person name="McCann H.C."/>
            <person name="Rikkerink E.H."/>
            <person name="Bertels F."/>
            <person name="Fiers M."/>
            <person name="Lu A."/>
            <person name="Rees-George J."/>
            <person name="Andersen M.T."/>
            <person name="Gleave A.P."/>
            <person name="Haubold B."/>
            <person name="Wohlers M.W."/>
            <person name="Guttman D.S."/>
            <person name="Wang P.W."/>
            <person name="Straub C."/>
            <person name="Vanneste J.L."/>
            <person name="Rainey P.B."/>
            <person name="Templeton M.D."/>
        </authorList>
    </citation>
    <scope>NUCLEOTIDE SEQUENCE [LARGE SCALE GENOMIC DNA]</scope>
    <source>
        <strain evidence="1 2">ICMP 19096</strain>
    </source>
</reference>
<name>A0A656JV25_PSESF</name>
<dbReference type="AlphaFoldDB" id="A0A656JV25"/>
<dbReference type="EMBL" id="AOKF01002004">
    <property type="protein sequence ID" value="EPN55415.1"/>
    <property type="molecule type" value="Genomic_DNA"/>
</dbReference>
<dbReference type="InterPro" id="IPR001036">
    <property type="entry name" value="Acrflvin-R"/>
</dbReference>
<proteinExistence type="predicted"/>
<evidence type="ECO:0000313" key="1">
    <source>
        <dbReference type="EMBL" id="EPN55415.1"/>
    </source>
</evidence>
<dbReference type="InterPro" id="IPR027463">
    <property type="entry name" value="AcrB_DN_DC_subdom"/>
</dbReference>
<feature type="non-terminal residue" evidence="1">
    <location>
        <position position="78"/>
    </location>
</feature>
<feature type="non-terminal residue" evidence="1">
    <location>
        <position position="1"/>
    </location>
</feature>
<gene>
    <name evidence="1" type="ORF">A245_23259</name>
</gene>
<dbReference type="PANTHER" id="PTHR32063:SF64">
    <property type="entry name" value="ACRB_ACRD_ACRF FAMILY PROTEIN"/>
    <property type="match status" value="1"/>
</dbReference>
<dbReference type="GO" id="GO:0005886">
    <property type="term" value="C:plasma membrane"/>
    <property type="evidence" value="ECO:0007669"/>
    <property type="project" value="TreeGrafter"/>
</dbReference>
<organism evidence="1 2">
    <name type="scientific">Pseudomonas syringae pv. actinidiae ICMP 19096</name>
    <dbReference type="NCBI Taxonomy" id="1194405"/>
    <lineage>
        <taxon>Bacteria</taxon>
        <taxon>Pseudomonadati</taxon>
        <taxon>Pseudomonadota</taxon>
        <taxon>Gammaproteobacteria</taxon>
        <taxon>Pseudomonadales</taxon>
        <taxon>Pseudomonadaceae</taxon>
        <taxon>Pseudomonas</taxon>
        <taxon>Pseudomonas syringae</taxon>
    </lineage>
</organism>
<sequence>EDVAQILNSLVTGTTITQVRDSTYLVDLVGRAESDERSSIQTLSNLQIPTPNGSTVPLLAFATLSYEQEQPLVWRRDR</sequence>
<evidence type="ECO:0000313" key="2">
    <source>
        <dbReference type="Proteomes" id="UP000018849"/>
    </source>
</evidence>